<reference evidence="1" key="1">
    <citation type="submission" date="2018-02" db="EMBL/GenBank/DDBJ databases">
        <title>Rhizophora mucronata_Transcriptome.</title>
        <authorList>
            <person name="Meera S.P."/>
            <person name="Sreeshan A."/>
            <person name="Augustine A."/>
        </authorList>
    </citation>
    <scope>NUCLEOTIDE SEQUENCE</scope>
    <source>
        <tissue evidence="1">Leaf</tissue>
    </source>
</reference>
<accession>A0A2P2PYQ2</accession>
<sequence>MPVKKSEIPSVKRLSDRSMEVKESAFVNLGRGPPSLQPAR</sequence>
<dbReference type="EMBL" id="GGEC01079356">
    <property type="protein sequence ID" value="MBX59840.1"/>
    <property type="molecule type" value="Transcribed_RNA"/>
</dbReference>
<organism evidence="1">
    <name type="scientific">Rhizophora mucronata</name>
    <name type="common">Asiatic mangrove</name>
    <dbReference type="NCBI Taxonomy" id="61149"/>
    <lineage>
        <taxon>Eukaryota</taxon>
        <taxon>Viridiplantae</taxon>
        <taxon>Streptophyta</taxon>
        <taxon>Embryophyta</taxon>
        <taxon>Tracheophyta</taxon>
        <taxon>Spermatophyta</taxon>
        <taxon>Magnoliopsida</taxon>
        <taxon>eudicotyledons</taxon>
        <taxon>Gunneridae</taxon>
        <taxon>Pentapetalae</taxon>
        <taxon>rosids</taxon>
        <taxon>fabids</taxon>
        <taxon>Malpighiales</taxon>
        <taxon>Rhizophoraceae</taxon>
        <taxon>Rhizophora</taxon>
    </lineage>
</organism>
<protein>
    <submittedName>
        <fullName evidence="1">Uncharacterized protein</fullName>
    </submittedName>
</protein>
<proteinExistence type="predicted"/>
<name>A0A2P2PYQ2_RHIMU</name>
<evidence type="ECO:0000313" key="1">
    <source>
        <dbReference type="EMBL" id="MBX59840.1"/>
    </source>
</evidence>
<dbReference type="AlphaFoldDB" id="A0A2P2PYQ2"/>